<name>A0A420Y4T9_9PEZI</name>
<accession>A0A420Y4T9</accession>
<dbReference type="Proteomes" id="UP000275385">
    <property type="component" value="Unassembled WGS sequence"/>
</dbReference>
<protein>
    <submittedName>
        <fullName evidence="2">Uncharacterized protein</fullName>
    </submittedName>
</protein>
<feature type="compositionally biased region" description="Basic and acidic residues" evidence="1">
    <location>
        <begin position="21"/>
        <end position="34"/>
    </location>
</feature>
<reference evidence="2 3" key="1">
    <citation type="submission" date="2018-08" db="EMBL/GenBank/DDBJ databases">
        <title>Draft genome of the lignicolous fungus Coniochaeta pulveracea.</title>
        <authorList>
            <person name="Borstlap C.J."/>
            <person name="De Witt R.N."/>
            <person name="Botha A."/>
            <person name="Volschenk H."/>
        </authorList>
    </citation>
    <scope>NUCLEOTIDE SEQUENCE [LARGE SCALE GENOMIC DNA]</scope>
    <source>
        <strain evidence="2 3">CAB683</strain>
    </source>
</reference>
<gene>
    <name evidence="2" type="ORF">DL546_002506</name>
</gene>
<proteinExistence type="predicted"/>
<evidence type="ECO:0000313" key="2">
    <source>
        <dbReference type="EMBL" id="RKU42780.1"/>
    </source>
</evidence>
<feature type="compositionally biased region" description="Polar residues" evidence="1">
    <location>
        <begin position="1"/>
        <end position="20"/>
    </location>
</feature>
<evidence type="ECO:0000313" key="3">
    <source>
        <dbReference type="Proteomes" id="UP000275385"/>
    </source>
</evidence>
<dbReference type="OrthoDB" id="10563594at2759"/>
<keyword evidence="3" id="KW-1185">Reference proteome</keyword>
<sequence>MPTPTDSSPAETTKQDLASQSEKESQDGPAERPRKVSSSEAVKGQDDEEWETIGYEETEEGRKAAAMVHGSFQIMRKKKRVFSYHWNIRKY</sequence>
<dbReference type="AlphaFoldDB" id="A0A420Y4T9"/>
<comment type="caution">
    <text evidence="2">The sequence shown here is derived from an EMBL/GenBank/DDBJ whole genome shotgun (WGS) entry which is preliminary data.</text>
</comment>
<organism evidence="2 3">
    <name type="scientific">Coniochaeta pulveracea</name>
    <dbReference type="NCBI Taxonomy" id="177199"/>
    <lineage>
        <taxon>Eukaryota</taxon>
        <taxon>Fungi</taxon>
        <taxon>Dikarya</taxon>
        <taxon>Ascomycota</taxon>
        <taxon>Pezizomycotina</taxon>
        <taxon>Sordariomycetes</taxon>
        <taxon>Sordariomycetidae</taxon>
        <taxon>Coniochaetales</taxon>
        <taxon>Coniochaetaceae</taxon>
        <taxon>Coniochaeta</taxon>
    </lineage>
</organism>
<evidence type="ECO:0000256" key="1">
    <source>
        <dbReference type="SAM" id="MobiDB-lite"/>
    </source>
</evidence>
<feature type="region of interest" description="Disordered" evidence="1">
    <location>
        <begin position="1"/>
        <end position="50"/>
    </location>
</feature>
<dbReference type="EMBL" id="QVQW01000051">
    <property type="protein sequence ID" value="RKU42780.1"/>
    <property type="molecule type" value="Genomic_DNA"/>
</dbReference>